<dbReference type="SUPFAM" id="SSF49363">
    <property type="entry name" value="Purple acid phosphatase, N-terminal domain"/>
    <property type="match status" value="1"/>
</dbReference>
<dbReference type="Pfam" id="PF00149">
    <property type="entry name" value="Metallophos"/>
    <property type="match status" value="1"/>
</dbReference>
<dbReference type="FunFam" id="2.60.40.380:FF:000001">
    <property type="entry name" value="Fe(3+)-Zn(2+) purple acid phosphatase"/>
    <property type="match status" value="1"/>
</dbReference>
<evidence type="ECO:0000256" key="8">
    <source>
        <dbReference type="ARBA" id="ARBA00022833"/>
    </source>
</evidence>
<comment type="catalytic activity">
    <reaction evidence="1 11">
        <text>a phosphate monoester + H2O = an alcohol + phosphate</text>
        <dbReference type="Rhea" id="RHEA:15017"/>
        <dbReference type="ChEBI" id="CHEBI:15377"/>
        <dbReference type="ChEBI" id="CHEBI:30879"/>
        <dbReference type="ChEBI" id="CHEBI:43474"/>
        <dbReference type="ChEBI" id="CHEBI:67140"/>
        <dbReference type="EC" id="3.1.3.2"/>
    </reaction>
</comment>
<evidence type="ECO:0000256" key="7">
    <source>
        <dbReference type="ARBA" id="ARBA00022801"/>
    </source>
</evidence>
<gene>
    <name evidence="15" type="ORF">CCACVL1_17427</name>
</gene>
<keyword evidence="16" id="KW-1185">Reference proteome</keyword>
<dbReference type="GO" id="GO:0046872">
    <property type="term" value="F:metal ion binding"/>
    <property type="evidence" value="ECO:0007669"/>
    <property type="project" value="UniProtKB-KW"/>
</dbReference>
<dbReference type="STRING" id="210143.A0A1R3HSG1"/>
<dbReference type="Pfam" id="PF14008">
    <property type="entry name" value="Metallophos_C"/>
    <property type="match status" value="1"/>
</dbReference>
<evidence type="ECO:0000256" key="10">
    <source>
        <dbReference type="ARBA" id="ARBA00023180"/>
    </source>
</evidence>
<keyword evidence="9" id="KW-0408">Iron</keyword>
<reference evidence="15 16" key="1">
    <citation type="submission" date="2013-09" db="EMBL/GenBank/DDBJ databases">
        <title>Corchorus capsularis genome sequencing.</title>
        <authorList>
            <person name="Alam M."/>
            <person name="Haque M.S."/>
            <person name="Islam M.S."/>
            <person name="Emdad E.M."/>
            <person name="Islam M.M."/>
            <person name="Ahmed B."/>
            <person name="Halim A."/>
            <person name="Hossen Q.M.M."/>
            <person name="Hossain M.Z."/>
            <person name="Ahmed R."/>
            <person name="Khan M.M."/>
            <person name="Islam R."/>
            <person name="Rashid M.M."/>
            <person name="Khan S.A."/>
            <person name="Rahman M.S."/>
            <person name="Alam M."/>
        </authorList>
    </citation>
    <scope>NUCLEOTIDE SEQUENCE [LARGE SCALE GENOMIC DNA]</scope>
    <source>
        <strain evidence="16">cv. CVL-1</strain>
        <tissue evidence="15">Whole seedling</tissue>
    </source>
</reference>
<comment type="caution">
    <text evidence="15">The sequence shown here is derived from an EMBL/GenBank/DDBJ whole genome shotgun (WGS) entry which is preliminary data.</text>
</comment>
<evidence type="ECO:0000259" key="12">
    <source>
        <dbReference type="Pfam" id="PF00149"/>
    </source>
</evidence>
<evidence type="ECO:0000259" key="14">
    <source>
        <dbReference type="Pfam" id="PF16656"/>
    </source>
</evidence>
<comment type="similarity">
    <text evidence="4 11">Belongs to the metallophosphoesterase superfamily. Purple acid phosphatase family.</text>
</comment>
<comment type="cofactor">
    <cofactor evidence="2">
        <name>Zn(2+)</name>
        <dbReference type="ChEBI" id="CHEBI:29105"/>
    </cofactor>
</comment>
<evidence type="ECO:0000313" key="15">
    <source>
        <dbReference type="EMBL" id="OMO73194.1"/>
    </source>
</evidence>
<feature type="domain" description="Calcineurin-like phosphoesterase" evidence="12">
    <location>
        <begin position="164"/>
        <end position="361"/>
    </location>
</feature>
<comment type="cofactor">
    <cofactor evidence="3">
        <name>Fe cation</name>
        <dbReference type="ChEBI" id="CHEBI:24875"/>
    </cofactor>
</comment>
<dbReference type="Proteomes" id="UP000188268">
    <property type="component" value="Unassembled WGS sequence"/>
</dbReference>
<evidence type="ECO:0000256" key="4">
    <source>
        <dbReference type="ARBA" id="ARBA00008723"/>
    </source>
</evidence>
<keyword evidence="5" id="KW-0479">Metal-binding</keyword>
<feature type="chain" id="PRO_5011826000" description="Purple acid phosphatase" evidence="11">
    <location>
        <begin position="31"/>
        <end position="494"/>
    </location>
</feature>
<feature type="domain" description="Purple acid phosphatase C-terminal" evidence="13">
    <location>
        <begin position="387"/>
        <end position="447"/>
    </location>
</feature>
<dbReference type="InterPro" id="IPR008963">
    <property type="entry name" value="Purple_acid_Pase-like_N"/>
</dbReference>
<dbReference type="AlphaFoldDB" id="A0A1R3HSG1"/>
<dbReference type="EMBL" id="AWWV01011269">
    <property type="protein sequence ID" value="OMO73194.1"/>
    <property type="molecule type" value="Genomic_DNA"/>
</dbReference>
<dbReference type="InterPro" id="IPR041792">
    <property type="entry name" value="MPP_PAP"/>
</dbReference>
<dbReference type="InterPro" id="IPR004843">
    <property type="entry name" value="Calcineurin-like_PHP"/>
</dbReference>
<keyword evidence="8" id="KW-0862">Zinc</keyword>
<feature type="domain" description="Purple acid phosphatase N-terminal" evidence="14">
    <location>
        <begin position="62"/>
        <end position="153"/>
    </location>
</feature>
<evidence type="ECO:0000256" key="11">
    <source>
        <dbReference type="RuleBase" id="RU361203"/>
    </source>
</evidence>
<dbReference type="OrthoDB" id="45007at2759"/>
<proteinExistence type="inferred from homology"/>
<dbReference type="GO" id="GO:0003993">
    <property type="term" value="F:acid phosphatase activity"/>
    <property type="evidence" value="ECO:0007669"/>
    <property type="project" value="UniProtKB-EC"/>
</dbReference>
<evidence type="ECO:0000256" key="2">
    <source>
        <dbReference type="ARBA" id="ARBA00001947"/>
    </source>
</evidence>
<evidence type="ECO:0000313" key="16">
    <source>
        <dbReference type="Proteomes" id="UP000188268"/>
    </source>
</evidence>
<feature type="signal peptide" evidence="11">
    <location>
        <begin position="1"/>
        <end position="30"/>
    </location>
</feature>
<dbReference type="Gene3D" id="3.60.21.10">
    <property type="match status" value="1"/>
</dbReference>
<evidence type="ECO:0000256" key="5">
    <source>
        <dbReference type="ARBA" id="ARBA00022723"/>
    </source>
</evidence>
<evidence type="ECO:0000259" key="13">
    <source>
        <dbReference type="Pfam" id="PF14008"/>
    </source>
</evidence>
<dbReference type="Gene3D" id="2.60.40.380">
    <property type="entry name" value="Purple acid phosphatase-like, N-terminal"/>
    <property type="match status" value="1"/>
</dbReference>
<keyword evidence="6 11" id="KW-0732">Signal</keyword>
<name>A0A1R3HSG1_COCAP</name>
<dbReference type="Pfam" id="PF16656">
    <property type="entry name" value="Pur_ac_phosph_N"/>
    <property type="match status" value="1"/>
</dbReference>
<dbReference type="PANTHER" id="PTHR22953">
    <property type="entry name" value="ACID PHOSPHATASE RELATED"/>
    <property type="match status" value="1"/>
</dbReference>
<dbReference type="EC" id="3.1.3.2" evidence="11"/>
<keyword evidence="7 11" id="KW-0378">Hydrolase</keyword>
<dbReference type="FunFam" id="3.60.21.10:FF:000034">
    <property type="entry name" value="Fe(3+)-Zn(2+) purple acid phosphatase"/>
    <property type="match status" value="1"/>
</dbReference>
<dbReference type="SUPFAM" id="SSF56300">
    <property type="entry name" value="Metallo-dependent phosphatases"/>
    <property type="match status" value="1"/>
</dbReference>
<evidence type="ECO:0000256" key="9">
    <source>
        <dbReference type="ARBA" id="ARBA00023004"/>
    </source>
</evidence>
<organism evidence="15 16">
    <name type="scientific">Corchorus capsularis</name>
    <name type="common">Jute</name>
    <dbReference type="NCBI Taxonomy" id="210143"/>
    <lineage>
        <taxon>Eukaryota</taxon>
        <taxon>Viridiplantae</taxon>
        <taxon>Streptophyta</taxon>
        <taxon>Embryophyta</taxon>
        <taxon>Tracheophyta</taxon>
        <taxon>Spermatophyta</taxon>
        <taxon>Magnoliopsida</taxon>
        <taxon>eudicotyledons</taxon>
        <taxon>Gunneridae</taxon>
        <taxon>Pentapetalae</taxon>
        <taxon>rosids</taxon>
        <taxon>malvids</taxon>
        <taxon>Malvales</taxon>
        <taxon>Malvaceae</taxon>
        <taxon>Grewioideae</taxon>
        <taxon>Apeibeae</taxon>
        <taxon>Corchorus</taxon>
    </lineage>
</organism>
<evidence type="ECO:0000256" key="3">
    <source>
        <dbReference type="ARBA" id="ARBA00001962"/>
    </source>
</evidence>
<dbReference type="InterPro" id="IPR029052">
    <property type="entry name" value="Metallo-depent_PP-like"/>
</dbReference>
<evidence type="ECO:0000256" key="6">
    <source>
        <dbReference type="ARBA" id="ARBA00022729"/>
    </source>
</evidence>
<dbReference type="InterPro" id="IPR015914">
    <property type="entry name" value="PAPs_N"/>
</dbReference>
<dbReference type="PANTHER" id="PTHR22953:SF55">
    <property type="entry name" value="BIFUNCTIONAL PURPLE ACID PHOSPHATASE 26"/>
    <property type="match status" value="1"/>
</dbReference>
<protein>
    <recommendedName>
        <fullName evidence="11">Purple acid phosphatase</fullName>
        <ecNumber evidence="11">3.1.3.2</ecNumber>
    </recommendedName>
</protein>
<evidence type="ECO:0000256" key="1">
    <source>
        <dbReference type="ARBA" id="ARBA00000032"/>
    </source>
</evidence>
<dbReference type="Gramene" id="OMO73194">
    <property type="protein sequence ID" value="OMO73194"/>
    <property type="gene ID" value="CCACVL1_17427"/>
</dbReference>
<sequence>MPGVTKNQSLLFLLLFTSFVFLNFVNNVNGGITSKYVRKEWPSVDIPLDNEVFKTPDGHNAPQQVHITQGDYDGKAVIISWVTPDEPAPSKVHYGTSAGHYKFTAEGKMTNYSFYEYKSGYIHHVLVDGLEYDTKYYYKIGSGDVAREFWFQTPPSVGPDVPYTFGIIGDLGQTYNSLSTLEHYMQSGAQAVLFLGDLSYADRYKYNDVGIRWDSWGRFVERSTAYQPWMWNVGNHEVEYMPYMNEVVPFKNYLYRYSTPYLASQSSSPLWYAVRRASAHIIVLSSYSPYVKYTPQYIWLKEELARVDREKTPWLIVLMHVPIYNSNEAHFMEGESMRAVFEEWFVQYKVDVIFAGHVHAYERSYRISNIRYNVSNGECYPVPDKSAPLYITVGDGGNQEGLAGSFRDPQPPYSAFREAAYGHATLEIKNRTHAFYHWNRNDDGNKVAADSFVLHNQYWSSKVNRRKLEKHHLRSVIGRIAEFEQVTSISGLVA</sequence>
<keyword evidence="10" id="KW-0325">Glycoprotein</keyword>
<dbReference type="InterPro" id="IPR025733">
    <property type="entry name" value="PAPs_C"/>
</dbReference>
<dbReference type="InterPro" id="IPR039331">
    <property type="entry name" value="PAPs-like"/>
</dbReference>
<dbReference type="CDD" id="cd00839">
    <property type="entry name" value="MPP_PAPs"/>
    <property type="match status" value="1"/>
</dbReference>
<accession>A0A1R3HSG1</accession>
<dbReference type="OMA" id="SSMWITW"/>